<sequence length="160" mass="17049">MISPFQLISHKACSRFSGLSRVGEHNAATAVTHAGSGAQLRFCDKEGGEDKETGEEEEEEKEEEEEEEKEDQPTRYSSHGRRASSHGSMPERLESSSSYVIGGSGGAPVEGPLRVHPSSIGELQHGAAVYGRDSAMRAPLCTQAIEANPTAALSSQYTAS</sequence>
<feature type="compositionally biased region" description="Acidic residues" evidence="1">
    <location>
        <begin position="52"/>
        <end position="70"/>
    </location>
</feature>
<evidence type="ECO:0000313" key="2">
    <source>
        <dbReference type="EMBL" id="TNN57513.1"/>
    </source>
</evidence>
<dbReference type="Proteomes" id="UP000314294">
    <property type="component" value="Unassembled WGS sequence"/>
</dbReference>
<name>A0A4Z2GXL4_9TELE</name>
<accession>A0A4Z2GXL4</accession>
<comment type="caution">
    <text evidence="2">The sequence shown here is derived from an EMBL/GenBank/DDBJ whole genome shotgun (WGS) entry which is preliminary data.</text>
</comment>
<feature type="region of interest" description="Disordered" evidence="1">
    <location>
        <begin position="30"/>
        <end position="117"/>
    </location>
</feature>
<dbReference type="EMBL" id="SRLO01000403">
    <property type="protein sequence ID" value="TNN57513.1"/>
    <property type="molecule type" value="Genomic_DNA"/>
</dbReference>
<evidence type="ECO:0000313" key="3">
    <source>
        <dbReference type="Proteomes" id="UP000314294"/>
    </source>
</evidence>
<protein>
    <submittedName>
        <fullName evidence="2">Uncharacterized protein</fullName>
    </submittedName>
</protein>
<dbReference type="AlphaFoldDB" id="A0A4Z2GXL4"/>
<keyword evidence="3" id="KW-1185">Reference proteome</keyword>
<reference evidence="2 3" key="1">
    <citation type="submission" date="2019-03" db="EMBL/GenBank/DDBJ databases">
        <title>First draft genome of Liparis tanakae, snailfish: a comprehensive survey of snailfish specific genes.</title>
        <authorList>
            <person name="Kim W."/>
            <person name="Song I."/>
            <person name="Jeong J.-H."/>
            <person name="Kim D."/>
            <person name="Kim S."/>
            <person name="Ryu S."/>
            <person name="Song J.Y."/>
            <person name="Lee S.K."/>
        </authorList>
    </citation>
    <scope>NUCLEOTIDE SEQUENCE [LARGE SCALE GENOMIC DNA]</scope>
    <source>
        <tissue evidence="2">Muscle</tissue>
    </source>
</reference>
<organism evidence="2 3">
    <name type="scientific">Liparis tanakae</name>
    <name type="common">Tanaka's snailfish</name>
    <dbReference type="NCBI Taxonomy" id="230148"/>
    <lineage>
        <taxon>Eukaryota</taxon>
        <taxon>Metazoa</taxon>
        <taxon>Chordata</taxon>
        <taxon>Craniata</taxon>
        <taxon>Vertebrata</taxon>
        <taxon>Euteleostomi</taxon>
        <taxon>Actinopterygii</taxon>
        <taxon>Neopterygii</taxon>
        <taxon>Teleostei</taxon>
        <taxon>Neoteleostei</taxon>
        <taxon>Acanthomorphata</taxon>
        <taxon>Eupercaria</taxon>
        <taxon>Perciformes</taxon>
        <taxon>Cottioidei</taxon>
        <taxon>Cottales</taxon>
        <taxon>Liparidae</taxon>
        <taxon>Liparis</taxon>
    </lineage>
</organism>
<evidence type="ECO:0000256" key="1">
    <source>
        <dbReference type="SAM" id="MobiDB-lite"/>
    </source>
</evidence>
<gene>
    <name evidence="2" type="ORF">EYF80_032237</name>
</gene>
<proteinExistence type="predicted"/>
<feature type="compositionally biased region" description="Basic and acidic residues" evidence="1">
    <location>
        <begin position="42"/>
        <end position="51"/>
    </location>
</feature>